<evidence type="ECO:0000256" key="1">
    <source>
        <dbReference type="SAM" id="Phobius"/>
    </source>
</evidence>
<name>A0A4U0EMZ1_9FLAO</name>
<dbReference type="SUPFAM" id="SSF69593">
    <property type="entry name" value="Glycerol-3-phosphate (1)-acyltransferase"/>
    <property type="match status" value="1"/>
</dbReference>
<comment type="caution">
    <text evidence="3">The sequence shown here is derived from an EMBL/GenBank/DDBJ whole genome shotgun (WGS) entry which is preliminary data.</text>
</comment>
<keyword evidence="3" id="KW-0012">Acyltransferase</keyword>
<dbReference type="Proteomes" id="UP000307657">
    <property type="component" value="Unassembled WGS sequence"/>
</dbReference>
<sequence length="326" mass="37603">MFFYFKRIHVYNVENIPKDKPVLLLANHQNALLDALLIATKCGRFSYFLTRAAVFKKSFVSRILKSLQMLPVYRVRDGWSTITNNNAIFESCSELLKNKEVIVIFPEGSHNIVRRVRPLSKGFTRIVFDSLEKYPDLDLQLVPVGLNFVKAEHCPDSTAIYFGKPLSAKDYLNENKNKAVVNLKAVAHSKMKELTTHIPEENYKKNINKLEVFNVDYLKPKEVNACIESNFTNCRSKKSQNQLLGKTLRLLLKLNLIIPFVIWRYWVKPKIKEIEFVSTFRFALAVTLVPFWLLSVVAVITVFFSFCIALYYLTLSLLLALLAIKL</sequence>
<dbReference type="AlphaFoldDB" id="A0A4U0EMZ1"/>
<keyword evidence="1" id="KW-1133">Transmembrane helix</keyword>
<protein>
    <submittedName>
        <fullName evidence="3">Glycerol acyltransferase</fullName>
    </submittedName>
</protein>
<dbReference type="PANTHER" id="PTHR31605">
    <property type="entry name" value="GLYCEROL-3-PHOSPHATE O-ACYLTRANSFERASE 1"/>
    <property type="match status" value="1"/>
</dbReference>
<feature type="transmembrane region" description="Helical" evidence="1">
    <location>
        <begin position="303"/>
        <end position="324"/>
    </location>
</feature>
<dbReference type="GO" id="GO:0008654">
    <property type="term" value="P:phospholipid biosynthetic process"/>
    <property type="evidence" value="ECO:0007669"/>
    <property type="project" value="TreeGrafter"/>
</dbReference>
<organism evidence="3 4">
    <name type="scientific">Pontimicrobium aquaticum</name>
    <dbReference type="NCBI Taxonomy" id="2565367"/>
    <lineage>
        <taxon>Bacteria</taxon>
        <taxon>Pseudomonadati</taxon>
        <taxon>Bacteroidota</taxon>
        <taxon>Flavobacteriia</taxon>
        <taxon>Flavobacteriales</taxon>
        <taxon>Flavobacteriaceae</taxon>
        <taxon>Pontimicrobium</taxon>
    </lineage>
</organism>
<feature type="domain" description="Phospholipid/glycerol acyltransferase" evidence="2">
    <location>
        <begin position="22"/>
        <end position="149"/>
    </location>
</feature>
<dbReference type="GO" id="GO:0004366">
    <property type="term" value="F:glycerol-3-phosphate O-acyltransferase activity"/>
    <property type="evidence" value="ECO:0007669"/>
    <property type="project" value="TreeGrafter"/>
</dbReference>
<dbReference type="PANTHER" id="PTHR31605:SF0">
    <property type="entry name" value="GLYCEROL-3-PHOSPHATE O-ACYLTRANSFERASE 1"/>
    <property type="match status" value="1"/>
</dbReference>
<dbReference type="SMART" id="SM00563">
    <property type="entry name" value="PlsC"/>
    <property type="match status" value="1"/>
</dbReference>
<reference evidence="3 4" key="1">
    <citation type="submission" date="2019-04" db="EMBL/GenBank/DDBJ databases">
        <title>Lacinutrix sp. nov., isolated from marine water.</title>
        <authorList>
            <person name="Kim W."/>
        </authorList>
    </citation>
    <scope>NUCLEOTIDE SEQUENCE [LARGE SCALE GENOMIC DNA]</scope>
    <source>
        <strain evidence="3 4">CAU 1491</strain>
    </source>
</reference>
<keyword evidence="1" id="KW-0472">Membrane</keyword>
<dbReference type="InterPro" id="IPR052744">
    <property type="entry name" value="GPAT/DAPAT"/>
</dbReference>
<evidence type="ECO:0000259" key="2">
    <source>
        <dbReference type="SMART" id="SM00563"/>
    </source>
</evidence>
<feature type="transmembrane region" description="Helical" evidence="1">
    <location>
        <begin position="250"/>
        <end position="267"/>
    </location>
</feature>
<dbReference type="CDD" id="cd07992">
    <property type="entry name" value="LPLAT_AAK14816-like"/>
    <property type="match status" value="1"/>
</dbReference>
<keyword evidence="4" id="KW-1185">Reference proteome</keyword>
<keyword evidence="3" id="KW-0808">Transferase</keyword>
<gene>
    <name evidence="3" type="ORF">E5167_13935</name>
</gene>
<feature type="transmembrane region" description="Helical" evidence="1">
    <location>
        <begin position="279"/>
        <end position="297"/>
    </location>
</feature>
<evidence type="ECO:0000313" key="3">
    <source>
        <dbReference type="EMBL" id="TJY32956.1"/>
    </source>
</evidence>
<dbReference type="Pfam" id="PF01553">
    <property type="entry name" value="Acyltransferase"/>
    <property type="match status" value="1"/>
</dbReference>
<dbReference type="InterPro" id="IPR002123">
    <property type="entry name" value="Plipid/glycerol_acylTrfase"/>
</dbReference>
<keyword evidence="1" id="KW-0812">Transmembrane</keyword>
<proteinExistence type="predicted"/>
<dbReference type="OrthoDB" id="9806008at2"/>
<dbReference type="GO" id="GO:0016287">
    <property type="term" value="F:glycerone-phosphate O-acyltransferase activity"/>
    <property type="evidence" value="ECO:0007669"/>
    <property type="project" value="TreeGrafter"/>
</dbReference>
<evidence type="ECO:0000313" key="4">
    <source>
        <dbReference type="Proteomes" id="UP000307657"/>
    </source>
</evidence>
<accession>A0A4U0EMZ1</accession>
<dbReference type="EMBL" id="SUPL01000008">
    <property type="protein sequence ID" value="TJY32956.1"/>
    <property type="molecule type" value="Genomic_DNA"/>
</dbReference>